<name>A0AB34JHY0_PRYPA</name>
<proteinExistence type="predicted"/>
<reference evidence="1 2" key="1">
    <citation type="journal article" date="2024" name="Science">
        <title>Giant polyketide synthase enzymes in the biosynthesis of giant marine polyether toxins.</title>
        <authorList>
            <person name="Fallon T.R."/>
            <person name="Shende V.V."/>
            <person name="Wierzbicki I.H."/>
            <person name="Pendleton A.L."/>
            <person name="Watervoot N.F."/>
            <person name="Auber R.P."/>
            <person name="Gonzalez D.J."/>
            <person name="Wisecaver J.H."/>
            <person name="Moore B.S."/>
        </authorList>
    </citation>
    <scope>NUCLEOTIDE SEQUENCE [LARGE SCALE GENOMIC DNA]</scope>
    <source>
        <strain evidence="1 2">12B1</strain>
    </source>
</reference>
<protein>
    <submittedName>
        <fullName evidence="1">Uncharacterized protein</fullName>
    </submittedName>
</protein>
<accession>A0AB34JHY0</accession>
<dbReference type="EMBL" id="JBGBPQ010000007">
    <property type="protein sequence ID" value="KAL1521670.1"/>
    <property type="molecule type" value="Genomic_DNA"/>
</dbReference>
<evidence type="ECO:0000313" key="2">
    <source>
        <dbReference type="Proteomes" id="UP001515480"/>
    </source>
</evidence>
<comment type="caution">
    <text evidence="1">The sequence shown here is derived from an EMBL/GenBank/DDBJ whole genome shotgun (WGS) entry which is preliminary data.</text>
</comment>
<dbReference type="Proteomes" id="UP001515480">
    <property type="component" value="Unassembled WGS sequence"/>
</dbReference>
<evidence type="ECO:0000313" key="1">
    <source>
        <dbReference type="EMBL" id="KAL1521670.1"/>
    </source>
</evidence>
<keyword evidence="2" id="KW-1185">Reference proteome</keyword>
<gene>
    <name evidence="1" type="ORF">AB1Y20_021325</name>
</gene>
<organism evidence="1 2">
    <name type="scientific">Prymnesium parvum</name>
    <name type="common">Toxic golden alga</name>
    <dbReference type="NCBI Taxonomy" id="97485"/>
    <lineage>
        <taxon>Eukaryota</taxon>
        <taxon>Haptista</taxon>
        <taxon>Haptophyta</taxon>
        <taxon>Prymnesiophyceae</taxon>
        <taxon>Prymnesiales</taxon>
        <taxon>Prymnesiaceae</taxon>
        <taxon>Prymnesium</taxon>
    </lineage>
</organism>
<sequence>MRPLADVELQTVLLVPHLMSLAKGFPSGDNACAMPRASHLATEEQRQRLTAAIVHSTNLTQFGAAEKTLEKDDCAWPMHTIAQ</sequence>
<dbReference type="AlphaFoldDB" id="A0AB34JHY0"/>